<dbReference type="PANTHER" id="PTHR39450">
    <property type="entry name" value="MOLYBDOPTERIN OXIDOREDUCTASE, 4FE-4S CLUSTER-BINDING SUBUNIT"/>
    <property type="match status" value="1"/>
</dbReference>
<sequence>MSSKVVCVRCPRSCLISVLVEEGSVRSVEGYGCRLGLEYTVEEVANPKRTVCTTVRVVGGRYPRLPVRTAEPVPKSKVKEVVEALRGVTVRAPVKRGEVVARNVAGTGVDVVAEMDVEPEAS</sequence>
<gene>
    <name evidence="1" type="ORF">ENM88_05655</name>
</gene>
<dbReference type="SUPFAM" id="SSF160148">
    <property type="entry name" value="CPE0013-like"/>
    <property type="match status" value="1"/>
</dbReference>
<reference evidence="1" key="1">
    <citation type="journal article" date="2020" name="mSystems">
        <title>Genome- and Community-Level Interaction Insights into Carbon Utilization and Element Cycling Functions of Hydrothermarchaeota in Hydrothermal Sediment.</title>
        <authorList>
            <person name="Zhou Z."/>
            <person name="Liu Y."/>
            <person name="Xu W."/>
            <person name="Pan J."/>
            <person name="Luo Z.H."/>
            <person name="Li M."/>
        </authorList>
    </citation>
    <scope>NUCLEOTIDE SEQUENCE [LARGE SCALE GENOMIC DNA]</scope>
    <source>
        <strain evidence="1">SpSt-1125</strain>
    </source>
</reference>
<proteinExistence type="predicted"/>
<accession>A0A7J3X7R3</accession>
<dbReference type="EMBL" id="DRZM01000164">
    <property type="protein sequence ID" value="HHP05216.1"/>
    <property type="molecule type" value="Genomic_DNA"/>
</dbReference>
<organism evidence="1">
    <name type="scientific">Thermofilum pendens</name>
    <dbReference type="NCBI Taxonomy" id="2269"/>
    <lineage>
        <taxon>Archaea</taxon>
        <taxon>Thermoproteota</taxon>
        <taxon>Thermoprotei</taxon>
        <taxon>Thermofilales</taxon>
        <taxon>Thermofilaceae</taxon>
        <taxon>Thermofilum</taxon>
    </lineage>
</organism>
<name>A0A7J3X7R3_THEPE</name>
<protein>
    <submittedName>
        <fullName evidence="1">DUF1667 domain-containing protein</fullName>
    </submittedName>
</protein>
<dbReference type="Gene3D" id="3.10.530.10">
    <property type="entry name" value="CPE0013-like"/>
    <property type="match status" value="1"/>
</dbReference>
<dbReference type="Pfam" id="PF07892">
    <property type="entry name" value="DUF1667"/>
    <property type="match status" value="1"/>
</dbReference>
<dbReference type="PANTHER" id="PTHR39450:SF1">
    <property type="entry name" value="DUF1667 DOMAIN-CONTAINING PROTEIN"/>
    <property type="match status" value="1"/>
</dbReference>
<evidence type="ECO:0000313" key="1">
    <source>
        <dbReference type="EMBL" id="HHP05216.1"/>
    </source>
</evidence>
<dbReference type="InterPro" id="IPR012460">
    <property type="entry name" value="DUF1667"/>
</dbReference>
<comment type="caution">
    <text evidence="1">The sequence shown here is derived from an EMBL/GenBank/DDBJ whole genome shotgun (WGS) entry which is preliminary data.</text>
</comment>
<dbReference type="AlphaFoldDB" id="A0A7J3X7R3"/>
<dbReference type="InterPro" id="IPR036593">
    <property type="entry name" value="CPE0013-like_sf"/>
</dbReference>